<dbReference type="EMBL" id="JANPWB010000003">
    <property type="protein sequence ID" value="KAJ1201226.1"/>
    <property type="molecule type" value="Genomic_DNA"/>
</dbReference>
<gene>
    <name evidence="2" type="ORF">NDU88_005040</name>
</gene>
<feature type="compositionally biased region" description="Polar residues" evidence="1">
    <location>
        <begin position="41"/>
        <end position="51"/>
    </location>
</feature>
<reference evidence="2" key="1">
    <citation type="journal article" date="2022" name="bioRxiv">
        <title>Sequencing and chromosome-scale assembly of the giantPleurodeles waltlgenome.</title>
        <authorList>
            <person name="Brown T."/>
            <person name="Elewa A."/>
            <person name="Iarovenko S."/>
            <person name="Subramanian E."/>
            <person name="Araus A.J."/>
            <person name="Petzold A."/>
            <person name="Susuki M."/>
            <person name="Suzuki K.-i.T."/>
            <person name="Hayashi T."/>
            <person name="Toyoda A."/>
            <person name="Oliveira C."/>
            <person name="Osipova E."/>
            <person name="Leigh N.D."/>
            <person name="Simon A."/>
            <person name="Yun M.H."/>
        </authorList>
    </citation>
    <scope>NUCLEOTIDE SEQUENCE</scope>
    <source>
        <strain evidence="2">20211129_DDA</strain>
        <tissue evidence="2">Liver</tissue>
    </source>
</reference>
<protein>
    <submittedName>
        <fullName evidence="2">Uncharacterized protein</fullName>
    </submittedName>
</protein>
<accession>A0AAV7VKH3</accession>
<evidence type="ECO:0000256" key="1">
    <source>
        <dbReference type="SAM" id="MobiDB-lite"/>
    </source>
</evidence>
<evidence type="ECO:0000313" key="3">
    <source>
        <dbReference type="Proteomes" id="UP001066276"/>
    </source>
</evidence>
<evidence type="ECO:0000313" key="2">
    <source>
        <dbReference type="EMBL" id="KAJ1201226.1"/>
    </source>
</evidence>
<name>A0AAV7VKH3_PLEWA</name>
<dbReference type="Proteomes" id="UP001066276">
    <property type="component" value="Chromosome 2_1"/>
</dbReference>
<comment type="caution">
    <text evidence="2">The sequence shown here is derived from an EMBL/GenBank/DDBJ whole genome shotgun (WGS) entry which is preliminary data.</text>
</comment>
<feature type="region of interest" description="Disordered" evidence="1">
    <location>
        <begin position="41"/>
        <end position="81"/>
    </location>
</feature>
<dbReference type="AlphaFoldDB" id="A0AAV7VKH3"/>
<sequence>MPRAASGDGQQGCPADRVLLGQQEQRCADTEVPLWARLSVRQQAQQKSTENGNEKLEPNINLTHHGKEKKKRDGEGGGPQQIKLTSHEAEQILPATATESVVALTSTLQDILWVIAASRTALEVKIDTLSIDLGLLPDDIHRLAEWVSTTGREISAVTPALALANGHLTSIEARLKVLERRVEDAENRERCNIRLVGLPEKVEDPDMVSYLGNWLRTEVAPEGLSPFFALERPIECLLTFHLQVLHQGRW</sequence>
<organism evidence="2 3">
    <name type="scientific">Pleurodeles waltl</name>
    <name type="common">Iberian ribbed newt</name>
    <dbReference type="NCBI Taxonomy" id="8319"/>
    <lineage>
        <taxon>Eukaryota</taxon>
        <taxon>Metazoa</taxon>
        <taxon>Chordata</taxon>
        <taxon>Craniata</taxon>
        <taxon>Vertebrata</taxon>
        <taxon>Euteleostomi</taxon>
        <taxon>Amphibia</taxon>
        <taxon>Batrachia</taxon>
        <taxon>Caudata</taxon>
        <taxon>Salamandroidea</taxon>
        <taxon>Salamandridae</taxon>
        <taxon>Pleurodelinae</taxon>
        <taxon>Pleurodeles</taxon>
    </lineage>
</organism>
<proteinExistence type="predicted"/>
<keyword evidence="3" id="KW-1185">Reference proteome</keyword>